<dbReference type="AlphaFoldDB" id="A0A1Z5K6L4"/>
<name>A0A1Z5K6L4_FISSO</name>
<comment type="caution">
    <text evidence="1">The sequence shown here is derived from an EMBL/GenBank/DDBJ whole genome shotgun (WGS) entry which is preliminary data.</text>
</comment>
<gene>
    <name evidence="1" type="ORF">FisN_29Hu010</name>
</gene>
<protein>
    <submittedName>
        <fullName evidence="1">Uncharacterized protein</fullName>
    </submittedName>
</protein>
<organism evidence="1 2">
    <name type="scientific">Fistulifera solaris</name>
    <name type="common">Oleaginous diatom</name>
    <dbReference type="NCBI Taxonomy" id="1519565"/>
    <lineage>
        <taxon>Eukaryota</taxon>
        <taxon>Sar</taxon>
        <taxon>Stramenopiles</taxon>
        <taxon>Ochrophyta</taxon>
        <taxon>Bacillariophyta</taxon>
        <taxon>Bacillariophyceae</taxon>
        <taxon>Bacillariophycidae</taxon>
        <taxon>Naviculales</taxon>
        <taxon>Naviculaceae</taxon>
        <taxon>Fistulifera</taxon>
    </lineage>
</organism>
<evidence type="ECO:0000313" key="2">
    <source>
        <dbReference type="Proteomes" id="UP000198406"/>
    </source>
</evidence>
<sequence>MKLSSPFIISAFLFESGDAIFADQIPLRKLLPCGNRDDGGFVLGCTNYIGLGACWDKDNWRYDFCAGAANAYTLEECQELAESLGVIGLDYFTSEVDGRTLCHLIYDDVVTSDPGFTCPQGLTPDKNLPATGPIAKSNGWTHTKCYHCHY</sequence>
<dbReference type="EMBL" id="BDSP01000170">
    <property type="protein sequence ID" value="GAX21578.1"/>
    <property type="molecule type" value="Genomic_DNA"/>
</dbReference>
<accession>A0A1Z5K6L4</accession>
<reference evidence="1 2" key="1">
    <citation type="journal article" date="2015" name="Plant Cell">
        <title>Oil accumulation by the oleaginous diatom Fistulifera solaris as revealed by the genome and transcriptome.</title>
        <authorList>
            <person name="Tanaka T."/>
            <person name="Maeda Y."/>
            <person name="Veluchamy A."/>
            <person name="Tanaka M."/>
            <person name="Abida H."/>
            <person name="Marechal E."/>
            <person name="Bowler C."/>
            <person name="Muto M."/>
            <person name="Sunaga Y."/>
            <person name="Tanaka M."/>
            <person name="Yoshino T."/>
            <person name="Taniguchi T."/>
            <person name="Fukuda Y."/>
            <person name="Nemoto M."/>
            <person name="Matsumoto M."/>
            <person name="Wong P.S."/>
            <person name="Aburatani S."/>
            <person name="Fujibuchi W."/>
        </authorList>
    </citation>
    <scope>NUCLEOTIDE SEQUENCE [LARGE SCALE GENOMIC DNA]</scope>
    <source>
        <strain evidence="1 2">JPCC DA0580</strain>
    </source>
</reference>
<dbReference type="Proteomes" id="UP000198406">
    <property type="component" value="Unassembled WGS sequence"/>
</dbReference>
<evidence type="ECO:0000313" key="1">
    <source>
        <dbReference type="EMBL" id="GAX21578.1"/>
    </source>
</evidence>
<dbReference type="InParanoid" id="A0A1Z5K6L4"/>
<keyword evidence="2" id="KW-1185">Reference proteome</keyword>
<proteinExistence type="predicted"/>